<evidence type="ECO:0000313" key="2">
    <source>
        <dbReference type="EMBL" id="CAF9918070.1"/>
    </source>
</evidence>
<proteinExistence type="predicted"/>
<gene>
    <name evidence="2" type="ORF">ALECFALPRED_000533</name>
</gene>
<feature type="compositionally biased region" description="Basic and acidic residues" evidence="1">
    <location>
        <begin position="155"/>
        <end position="166"/>
    </location>
</feature>
<feature type="compositionally biased region" description="Low complexity" evidence="1">
    <location>
        <begin position="198"/>
        <end position="210"/>
    </location>
</feature>
<feature type="region of interest" description="Disordered" evidence="1">
    <location>
        <begin position="386"/>
        <end position="442"/>
    </location>
</feature>
<feature type="compositionally biased region" description="Polar residues" evidence="1">
    <location>
        <begin position="125"/>
        <end position="134"/>
    </location>
</feature>
<reference evidence="2" key="1">
    <citation type="submission" date="2021-03" db="EMBL/GenBank/DDBJ databases">
        <authorList>
            <person name="Tagirdzhanova G."/>
        </authorList>
    </citation>
    <scope>NUCLEOTIDE SEQUENCE</scope>
</reference>
<protein>
    <submittedName>
        <fullName evidence="2">Uncharacterized protein</fullName>
    </submittedName>
</protein>
<accession>A0A8H3IER8</accession>
<feature type="compositionally biased region" description="Basic residues" evidence="1">
    <location>
        <begin position="418"/>
        <end position="434"/>
    </location>
</feature>
<dbReference type="OrthoDB" id="5421090at2759"/>
<dbReference type="AlphaFoldDB" id="A0A8H3IER8"/>
<sequence length="457" mass="49679">MCRIRFGLTGVYFDSLEPIRPGEEAAKSLISALPPMVQNQQCDVVSKVMDGEAIKRDAVSARESSENDEDGRQMQTTQDQTDSSASSPRDEVVQLWAKKAKTNQEPVGSKQARDSSSSSLSSPSNDDQFQNPANSKISRIISDDSKPFILTTQKSTDKVPKLETAKCSEGSSKAPPAKRVRFAMDVQERFIPSDDASENSSSHSSNDSYTDPPPPTEPYDAFAGYHRTPCASRSHGMNRRTAGSSMRFPGEEEIETDGADGFLDSEDGSEVDVQGLPVKGSPRSTVRAAGNGQTSDQRHHQNNSTPPARSTHSSRVRDQSRVISGGLERTVDGGLHLENSHAIQKQPVSPPRSGGHLHYPKLRSGKNLPEPIFVVRPRFLSDAKVKGKPADISNSTAHGGAVSKLGHEGTKTSPPRHTWVKASKKEKIPKHRRPSVGDGLKRDAEFDQDLGLLIQDI</sequence>
<dbReference type="Proteomes" id="UP000664203">
    <property type="component" value="Unassembled WGS sequence"/>
</dbReference>
<comment type="caution">
    <text evidence="2">The sequence shown here is derived from an EMBL/GenBank/DDBJ whole genome shotgun (WGS) entry which is preliminary data.</text>
</comment>
<keyword evidence="3" id="KW-1185">Reference proteome</keyword>
<feature type="compositionally biased region" description="Polar residues" evidence="1">
    <location>
        <begin position="302"/>
        <end position="313"/>
    </location>
</feature>
<feature type="compositionally biased region" description="Acidic residues" evidence="1">
    <location>
        <begin position="251"/>
        <end position="270"/>
    </location>
</feature>
<evidence type="ECO:0000256" key="1">
    <source>
        <dbReference type="SAM" id="MobiDB-lite"/>
    </source>
</evidence>
<feature type="region of interest" description="Disordered" evidence="1">
    <location>
        <begin position="345"/>
        <end position="364"/>
    </location>
</feature>
<feature type="region of interest" description="Disordered" evidence="1">
    <location>
        <begin position="57"/>
        <end position="322"/>
    </location>
</feature>
<feature type="compositionally biased region" description="Low complexity" evidence="1">
    <location>
        <begin position="115"/>
        <end position="124"/>
    </location>
</feature>
<evidence type="ECO:0000313" key="3">
    <source>
        <dbReference type="Proteomes" id="UP000664203"/>
    </source>
</evidence>
<name>A0A8H3IER8_9LECA</name>
<organism evidence="2 3">
    <name type="scientific">Alectoria fallacina</name>
    <dbReference type="NCBI Taxonomy" id="1903189"/>
    <lineage>
        <taxon>Eukaryota</taxon>
        <taxon>Fungi</taxon>
        <taxon>Dikarya</taxon>
        <taxon>Ascomycota</taxon>
        <taxon>Pezizomycotina</taxon>
        <taxon>Lecanoromycetes</taxon>
        <taxon>OSLEUM clade</taxon>
        <taxon>Lecanoromycetidae</taxon>
        <taxon>Lecanorales</taxon>
        <taxon>Lecanorineae</taxon>
        <taxon>Parmeliaceae</taxon>
        <taxon>Alectoria</taxon>
    </lineage>
</organism>
<dbReference type="EMBL" id="CAJPDR010000108">
    <property type="protein sequence ID" value="CAF9918070.1"/>
    <property type="molecule type" value="Genomic_DNA"/>
</dbReference>
<feature type="compositionally biased region" description="Low complexity" evidence="1">
    <location>
        <begin position="73"/>
        <end position="87"/>
    </location>
</feature>